<reference evidence="1" key="1">
    <citation type="submission" date="2022-04" db="EMBL/GenBank/DDBJ databases">
        <title>Carnegiea gigantea Genome sequencing and assembly v2.</title>
        <authorList>
            <person name="Copetti D."/>
            <person name="Sanderson M.J."/>
            <person name="Burquez A."/>
            <person name="Wojciechowski M.F."/>
        </authorList>
    </citation>
    <scope>NUCLEOTIDE SEQUENCE</scope>
    <source>
        <strain evidence="1">SGP5-SGP5p</strain>
        <tissue evidence="1">Aerial part</tissue>
    </source>
</reference>
<keyword evidence="2" id="KW-1185">Reference proteome</keyword>
<dbReference type="Proteomes" id="UP001153076">
    <property type="component" value="Unassembled WGS sequence"/>
</dbReference>
<dbReference type="OrthoDB" id="679318at2759"/>
<sequence length="174" mass="19458">MPKKRSPSVNLKSRLKEEQAFVTVRRRQCYLGTGESNQLKEGALDCLNEAQAEAVRSMCFAPFLKVDVNQIPGKFFKWLVESFDLYAKFLVTAFNVHAILGVPLGGTEIIEITKSSMDDEYDEKANNDLYAPSFSLIVPLDKPDGEAEIPGDTLVFDASIIVEKEEHLEDVVLD</sequence>
<gene>
    <name evidence="1" type="ORF">Cgig2_024980</name>
</gene>
<proteinExistence type="predicted"/>
<evidence type="ECO:0000313" key="1">
    <source>
        <dbReference type="EMBL" id="KAJ8429728.1"/>
    </source>
</evidence>
<evidence type="ECO:0000313" key="2">
    <source>
        <dbReference type="Proteomes" id="UP001153076"/>
    </source>
</evidence>
<accession>A0A9Q1JRI6</accession>
<dbReference type="EMBL" id="JAKOGI010000865">
    <property type="protein sequence ID" value="KAJ8429728.1"/>
    <property type="molecule type" value="Genomic_DNA"/>
</dbReference>
<name>A0A9Q1JRI6_9CARY</name>
<protein>
    <submittedName>
        <fullName evidence="1">Uncharacterized protein</fullName>
    </submittedName>
</protein>
<organism evidence="1 2">
    <name type="scientific">Carnegiea gigantea</name>
    <dbReference type="NCBI Taxonomy" id="171969"/>
    <lineage>
        <taxon>Eukaryota</taxon>
        <taxon>Viridiplantae</taxon>
        <taxon>Streptophyta</taxon>
        <taxon>Embryophyta</taxon>
        <taxon>Tracheophyta</taxon>
        <taxon>Spermatophyta</taxon>
        <taxon>Magnoliopsida</taxon>
        <taxon>eudicotyledons</taxon>
        <taxon>Gunneridae</taxon>
        <taxon>Pentapetalae</taxon>
        <taxon>Caryophyllales</taxon>
        <taxon>Cactineae</taxon>
        <taxon>Cactaceae</taxon>
        <taxon>Cactoideae</taxon>
        <taxon>Echinocereeae</taxon>
        <taxon>Carnegiea</taxon>
    </lineage>
</organism>
<comment type="caution">
    <text evidence="1">The sequence shown here is derived from an EMBL/GenBank/DDBJ whole genome shotgun (WGS) entry which is preliminary data.</text>
</comment>
<dbReference type="AlphaFoldDB" id="A0A9Q1JRI6"/>